<proteinExistence type="predicted"/>
<protein>
    <submittedName>
        <fullName evidence="1">Uncharacterized protein</fullName>
    </submittedName>
</protein>
<sequence length="219" mass="25586">MDNWHQERQNFYKKAFTENICVKCTMCRPPIDPKFCLAQYAKDKEDFWKKMQYMIGLRFTNQKKFKDLFTYAGFCGTFCNSIIPCPRCSGPCQNISVQIACYESFIGQCGAKLAPKTRMQIYASYSGIETFMVGRDEYSIRVHDPLKLIKDKKDRKKVKKTVGKMRKKFGNSLKLAGLYATTNHKKSKIIKRRKKVTTAFFYNDNDEEWGKQIDAYLAK</sequence>
<name>A0A0F9Q1J8_9ZZZZ</name>
<reference evidence="1" key="1">
    <citation type="journal article" date="2015" name="Nature">
        <title>Complex archaea that bridge the gap between prokaryotes and eukaryotes.</title>
        <authorList>
            <person name="Spang A."/>
            <person name="Saw J.H."/>
            <person name="Jorgensen S.L."/>
            <person name="Zaremba-Niedzwiedzka K."/>
            <person name="Martijn J."/>
            <person name="Lind A.E."/>
            <person name="van Eijk R."/>
            <person name="Schleper C."/>
            <person name="Guy L."/>
            <person name="Ettema T.J."/>
        </authorList>
    </citation>
    <scope>NUCLEOTIDE SEQUENCE</scope>
</reference>
<comment type="caution">
    <text evidence="1">The sequence shown here is derived from an EMBL/GenBank/DDBJ whole genome shotgun (WGS) entry which is preliminary data.</text>
</comment>
<organism evidence="1">
    <name type="scientific">marine sediment metagenome</name>
    <dbReference type="NCBI Taxonomy" id="412755"/>
    <lineage>
        <taxon>unclassified sequences</taxon>
        <taxon>metagenomes</taxon>
        <taxon>ecological metagenomes</taxon>
    </lineage>
</organism>
<accession>A0A0F9Q1J8</accession>
<evidence type="ECO:0000313" key="1">
    <source>
        <dbReference type="EMBL" id="KKN37795.1"/>
    </source>
</evidence>
<dbReference type="AlphaFoldDB" id="A0A0F9Q1J8"/>
<gene>
    <name evidence="1" type="ORF">LCGC14_0759960</name>
</gene>
<dbReference type="EMBL" id="LAZR01001870">
    <property type="protein sequence ID" value="KKN37795.1"/>
    <property type="molecule type" value="Genomic_DNA"/>
</dbReference>